<dbReference type="EMBL" id="MU970114">
    <property type="protein sequence ID" value="KAK9320848.1"/>
    <property type="molecule type" value="Genomic_DNA"/>
</dbReference>
<reference evidence="2" key="1">
    <citation type="journal article" date="2024" name="Front. Bioeng. Biotechnol.">
        <title>Genome-scale model development and genomic sequencing of the oleaginous clade Lipomyces.</title>
        <authorList>
            <person name="Czajka J.J."/>
            <person name="Han Y."/>
            <person name="Kim J."/>
            <person name="Mondo S.J."/>
            <person name="Hofstad B.A."/>
            <person name="Robles A."/>
            <person name="Haridas S."/>
            <person name="Riley R."/>
            <person name="LaButti K."/>
            <person name="Pangilinan J."/>
            <person name="Andreopoulos W."/>
            <person name="Lipzen A."/>
            <person name="Yan J."/>
            <person name="Wang M."/>
            <person name="Ng V."/>
            <person name="Grigoriev I.V."/>
            <person name="Spatafora J.W."/>
            <person name="Magnuson J.K."/>
            <person name="Baker S.E."/>
            <person name="Pomraning K.R."/>
        </authorList>
    </citation>
    <scope>NUCLEOTIDE SEQUENCE [LARGE SCALE GENOMIC DNA]</scope>
    <source>
        <strain evidence="2">CBS 10300</strain>
    </source>
</reference>
<proteinExistence type="predicted"/>
<sequence length="532" mass="60846">MMACFVRCQSRIPPVAHQIRLRTFSSTSHTFNPQQQGSTSQVPPPRRQTKRQGRTISAKALRSWRRGDISFYSKVETSKKASGLYGHDEVQAAWRSLITVDKASPGVGPITQTPSLIGDVLAGGQVEPIGDEQDVFVESSTATEEVSAEEVKHALARWYSYEIEVEKDKDRSGKKIQWSAVTSQARSELGPDQRQRSERWADRRQRQRQRPEQRAEQTQRTEWSVGRQGRAATEQVEEWDESEDFDEFDEEDEDFDIDQHDGVDEVYEGDANFDEQWKSFVQSLSIRDDVKKFITQTSDIDGADFEKEVEKLMKDLDKNLSSGEGVTITEEQQKFIEEMETLLEDVEIEQYSHEAMENDVDNAIEALGIRPPSAGDVDTARLEPKERELVEDSQDEAVAKPRTLSLAPNVKPHENFATLVPRDSTEEEKMEVFMKTIEQVPEMLNRDQAREYLPKDFPSPVRVPFEDIVKSGNYVERPVVDDMDLMPTEIYGDYSRWTELEDKRYGPVLTKNASISPADKEKMAAIIDRFMS</sequence>
<accession>A0ACC3TI22</accession>
<comment type="caution">
    <text evidence="1">The sequence shown here is derived from an EMBL/GenBank/DDBJ whole genome shotgun (WGS) entry which is preliminary data.</text>
</comment>
<evidence type="ECO:0000313" key="2">
    <source>
        <dbReference type="Proteomes" id="UP001489719"/>
    </source>
</evidence>
<evidence type="ECO:0000313" key="1">
    <source>
        <dbReference type="EMBL" id="KAK9320848.1"/>
    </source>
</evidence>
<keyword evidence="2" id="KW-1185">Reference proteome</keyword>
<gene>
    <name evidence="1" type="ORF">V1517DRAFT_328147</name>
</gene>
<organism evidence="1 2">
    <name type="scientific">Lipomyces orientalis</name>
    <dbReference type="NCBI Taxonomy" id="1233043"/>
    <lineage>
        <taxon>Eukaryota</taxon>
        <taxon>Fungi</taxon>
        <taxon>Dikarya</taxon>
        <taxon>Ascomycota</taxon>
        <taxon>Saccharomycotina</taxon>
        <taxon>Lipomycetes</taxon>
        <taxon>Lipomycetales</taxon>
        <taxon>Lipomycetaceae</taxon>
        <taxon>Lipomyces</taxon>
    </lineage>
</organism>
<name>A0ACC3TI22_9ASCO</name>
<dbReference type="Proteomes" id="UP001489719">
    <property type="component" value="Unassembled WGS sequence"/>
</dbReference>
<protein>
    <submittedName>
        <fullName evidence="1">Uncharacterized protein</fullName>
    </submittedName>
</protein>